<evidence type="ECO:0000313" key="3">
    <source>
        <dbReference type="Proteomes" id="UP000308014"/>
    </source>
</evidence>
<dbReference type="EMBL" id="QZAJ01000670">
    <property type="protein sequence ID" value="THW07658.1"/>
    <property type="molecule type" value="Genomic_DNA"/>
</dbReference>
<comment type="caution">
    <text evidence="2">The sequence shown here is derived from an EMBL/GenBank/DDBJ whole genome shotgun (WGS) entry which is preliminary data.</text>
</comment>
<name>A0A4S8V9B5_AURPU</name>
<evidence type="ECO:0000256" key="1">
    <source>
        <dbReference type="SAM" id="MobiDB-lite"/>
    </source>
</evidence>
<sequence length="312" mass="35144">MQSTRPEPYLTAELRGDQTEFDLSGATRFNLTLAITLHARAPVFICEEGTFLQHNRALEDIGIFFTNRDTGESQTGSYVCRLYEFGPPTTPKTLLEPGKTVLTNIQFNGYPEKIKNRGFDMMLISNIAGFETACTFEGQLPAGQNIKYWRWATLEECGTPASWVSSTIKATVQSAMTWWNGDQGHGKGATLPLEKQPLPIYIKGDGVAFTCIGKKMEMPAKDSMFWEHNKPGYQERVETERAEHAKKNAKKRAAVAESNRKYRVRMAAERKARGETPWPGDQVSEESHERYLERQAAEAKAKEDVKKDAAEH</sequence>
<feature type="region of interest" description="Disordered" evidence="1">
    <location>
        <begin position="243"/>
        <end position="312"/>
    </location>
</feature>
<feature type="compositionally biased region" description="Basic and acidic residues" evidence="1">
    <location>
        <begin position="285"/>
        <end position="312"/>
    </location>
</feature>
<organism evidence="2 3">
    <name type="scientific">Aureobasidium pullulans</name>
    <name type="common">Black yeast</name>
    <name type="synonym">Pullularia pullulans</name>
    <dbReference type="NCBI Taxonomy" id="5580"/>
    <lineage>
        <taxon>Eukaryota</taxon>
        <taxon>Fungi</taxon>
        <taxon>Dikarya</taxon>
        <taxon>Ascomycota</taxon>
        <taxon>Pezizomycotina</taxon>
        <taxon>Dothideomycetes</taxon>
        <taxon>Dothideomycetidae</taxon>
        <taxon>Dothideales</taxon>
        <taxon>Saccotheciaceae</taxon>
        <taxon>Aureobasidium</taxon>
    </lineage>
</organism>
<dbReference type="Proteomes" id="UP000308014">
    <property type="component" value="Unassembled WGS sequence"/>
</dbReference>
<proteinExistence type="predicted"/>
<accession>A0A4S8V9B5</accession>
<dbReference type="AlphaFoldDB" id="A0A4S8V9B5"/>
<protein>
    <submittedName>
        <fullName evidence="2">Uncharacterized protein</fullName>
    </submittedName>
</protein>
<reference evidence="2 3" key="1">
    <citation type="submission" date="2018-10" db="EMBL/GenBank/DDBJ databases">
        <title>Fifty Aureobasidium pullulans genomes reveal a recombining polyextremotolerant generalist.</title>
        <authorList>
            <person name="Gostincar C."/>
            <person name="Turk M."/>
            <person name="Zajc J."/>
            <person name="Gunde-Cimerman N."/>
        </authorList>
    </citation>
    <scope>NUCLEOTIDE SEQUENCE [LARGE SCALE GENOMIC DNA]</scope>
    <source>
        <strain evidence="2 3">EXF-11318</strain>
    </source>
</reference>
<gene>
    <name evidence="2" type="ORF">D6D24_09534</name>
</gene>
<evidence type="ECO:0000313" key="2">
    <source>
        <dbReference type="EMBL" id="THW07658.1"/>
    </source>
</evidence>